<gene>
    <name evidence="1" type="ORF">OAUR00152_LOCUS13854</name>
</gene>
<evidence type="ECO:0000313" key="1">
    <source>
        <dbReference type="EMBL" id="CAE2235982.1"/>
    </source>
</evidence>
<organism evidence="1">
    <name type="scientific">Odontella aurita</name>
    <dbReference type="NCBI Taxonomy" id="265563"/>
    <lineage>
        <taxon>Eukaryota</taxon>
        <taxon>Sar</taxon>
        <taxon>Stramenopiles</taxon>
        <taxon>Ochrophyta</taxon>
        <taxon>Bacillariophyta</taxon>
        <taxon>Mediophyceae</taxon>
        <taxon>Biddulphiophycidae</taxon>
        <taxon>Eupodiscales</taxon>
        <taxon>Odontellaceae</taxon>
        <taxon>Odontella</taxon>
    </lineage>
</organism>
<reference evidence="1" key="1">
    <citation type="submission" date="2021-01" db="EMBL/GenBank/DDBJ databases">
        <authorList>
            <person name="Corre E."/>
            <person name="Pelletier E."/>
            <person name="Niang G."/>
            <person name="Scheremetjew M."/>
            <person name="Finn R."/>
            <person name="Kale V."/>
            <person name="Holt S."/>
            <person name="Cochrane G."/>
            <person name="Meng A."/>
            <person name="Brown T."/>
            <person name="Cohen L."/>
        </authorList>
    </citation>
    <scope>NUCLEOTIDE SEQUENCE</scope>
    <source>
        <strain evidence="1">Isolate 1302-5</strain>
    </source>
</reference>
<protein>
    <submittedName>
        <fullName evidence="1">Uncharacterized protein</fullName>
    </submittedName>
</protein>
<accession>A0A7S4MQK6</accession>
<sequence>MQRVEGERLFVGSEGAGRPVAAVQVSCVARGRSLFGEGGVDLDGVSKLVGRGGNGESADASPAVAGFFANGEMGPVGLTGFGSSEGKRTHIHGFTTVMAVLCDFSKNSSTSASGVLEDADAWG</sequence>
<dbReference type="EMBL" id="HBKQ01020494">
    <property type="protein sequence ID" value="CAE2235982.1"/>
    <property type="molecule type" value="Transcribed_RNA"/>
</dbReference>
<name>A0A7S4MQK6_9STRA</name>
<dbReference type="AlphaFoldDB" id="A0A7S4MQK6"/>
<proteinExistence type="predicted"/>